<dbReference type="PROSITE" id="PS50109">
    <property type="entry name" value="HIS_KIN"/>
    <property type="match status" value="1"/>
</dbReference>
<organism evidence="5 6">
    <name type="scientific">Candidatus Sungiibacteriota bacterium</name>
    <dbReference type="NCBI Taxonomy" id="2750080"/>
    <lineage>
        <taxon>Bacteria</taxon>
        <taxon>Candidatus Sungiibacteriota</taxon>
    </lineage>
</organism>
<evidence type="ECO:0000256" key="2">
    <source>
        <dbReference type="ARBA" id="ARBA00012438"/>
    </source>
</evidence>
<dbReference type="SMART" id="SM00387">
    <property type="entry name" value="HATPase_c"/>
    <property type="match status" value="1"/>
</dbReference>
<dbReference type="SUPFAM" id="SSF55874">
    <property type="entry name" value="ATPase domain of HSP90 chaperone/DNA topoisomerase II/histidine kinase"/>
    <property type="match status" value="1"/>
</dbReference>
<evidence type="ECO:0000256" key="1">
    <source>
        <dbReference type="ARBA" id="ARBA00000085"/>
    </source>
</evidence>
<feature type="domain" description="Histidine kinase" evidence="4">
    <location>
        <begin position="1"/>
        <end position="153"/>
    </location>
</feature>
<dbReference type="InterPro" id="IPR005467">
    <property type="entry name" value="His_kinase_dom"/>
</dbReference>
<dbReference type="PANTHER" id="PTHR43547:SF2">
    <property type="entry name" value="HYBRID SIGNAL TRANSDUCTION HISTIDINE KINASE C"/>
    <property type="match status" value="1"/>
</dbReference>
<dbReference type="EMBL" id="JACOZA010000021">
    <property type="protein sequence ID" value="MBI2096686.1"/>
    <property type="molecule type" value="Genomic_DNA"/>
</dbReference>
<dbReference type="AlphaFoldDB" id="A0A931WPE4"/>
<evidence type="ECO:0000259" key="4">
    <source>
        <dbReference type="PROSITE" id="PS50109"/>
    </source>
</evidence>
<proteinExistence type="predicted"/>
<dbReference type="GO" id="GO:0000155">
    <property type="term" value="F:phosphorelay sensor kinase activity"/>
    <property type="evidence" value="ECO:0007669"/>
    <property type="project" value="TreeGrafter"/>
</dbReference>
<reference evidence="5" key="1">
    <citation type="submission" date="2020-07" db="EMBL/GenBank/DDBJ databases">
        <title>Huge and variable diversity of episymbiotic CPR bacteria and DPANN archaea in groundwater ecosystems.</title>
        <authorList>
            <person name="He C.Y."/>
            <person name="Keren R."/>
            <person name="Whittaker M."/>
            <person name="Farag I.F."/>
            <person name="Doudna J."/>
            <person name="Cate J.H.D."/>
            <person name="Banfield J.F."/>
        </authorList>
    </citation>
    <scope>NUCLEOTIDE SEQUENCE</scope>
    <source>
        <strain evidence="5">NC_groundwater_193_Ag_S-0.1um_51_7</strain>
    </source>
</reference>
<dbReference type="InterPro" id="IPR003594">
    <property type="entry name" value="HATPase_dom"/>
</dbReference>
<comment type="caution">
    <text evidence="5">The sequence shown here is derived from an EMBL/GenBank/DDBJ whole genome shotgun (WGS) entry which is preliminary data.</text>
</comment>
<dbReference type="Gene3D" id="3.30.565.10">
    <property type="entry name" value="Histidine kinase-like ATPase, C-terminal domain"/>
    <property type="match status" value="1"/>
</dbReference>
<evidence type="ECO:0000313" key="6">
    <source>
        <dbReference type="Proteomes" id="UP000724148"/>
    </source>
</evidence>
<dbReference type="Pfam" id="PF02518">
    <property type="entry name" value="HATPase_c"/>
    <property type="match status" value="1"/>
</dbReference>
<keyword evidence="3" id="KW-0597">Phosphoprotein</keyword>
<sequence>LVKKYNLTSLLNLLTYDLQTLARSRNVELKFISKPEAVEALIDQQKLGYAFSLIIDNAIRYSPNGKVTVNIDGTADDVAVVTVEDTGIGIAEAFRGRLFYKFSRAKDAARLEPSGLGISLYIVKHIINKHDGQISVETQEGKGTKVTIVLPKP</sequence>
<protein>
    <recommendedName>
        <fullName evidence="2">histidine kinase</fullName>
        <ecNumber evidence="2">2.7.13.3</ecNumber>
    </recommendedName>
</protein>
<dbReference type="EC" id="2.7.13.3" evidence="2"/>
<dbReference type="PANTHER" id="PTHR43547">
    <property type="entry name" value="TWO-COMPONENT HISTIDINE KINASE"/>
    <property type="match status" value="1"/>
</dbReference>
<keyword evidence="5" id="KW-0418">Kinase</keyword>
<evidence type="ECO:0000256" key="3">
    <source>
        <dbReference type="ARBA" id="ARBA00022553"/>
    </source>
</evidence>
<evidence type="ECO:0000313" key="5">
    <source>
        <dbReference type="EMBL" id="MBI2096686.1"/>
    </source>
</evidence>
<feature type="non-terminal residue" evidence="5">
    <location>
        <position position="1"/>
    </location>
</feature>
<keyword evidence="5" id="KW-0808">Transferase</keyword>
<comment type="catalytic activity">
    <reaction evidence="1">
        <text>ATP + protein L-histidine = ADP + protein N-phospho-L-histidine.</text>
        <dbReference type="EC" id="2.7.13.3"/>
    </reaction>
</comment>
<accession>A0A931WPE4</accession>
<gene>
    <name evidence="5" type="ORF">HYT40_00805</name>
</gene>
<dbReference type="InterPro" id="IPR036890">
    <property type="entry name" value="HATPase_C_sf"/>
</dbReference>
<name>A0A931WPE4_9BACT</name>
<dbReference type="InterPro" id="IPR004358">
    <property type="entry name" value="Sig_transdc_His_kin-like_C"/>
</dbReference>
<dbReference type="PRINTS" id="PR00344">
    <property type="entry name" value="BCTRLSENSOR"/>
</dbReference>
<dbReference type="Proteomes" id="UP000724148">
    <property type="component" value="Unassembled WGS sequence"/>
</dbReference>